<protein>
    <recommendedName>
        <fullName evidence="1">NYN domain-containing protein</fullName>
    </recommendedName>
</protein>
<dbReference type="AlphaFoldDB" id="A0A3B0VI88"/>
<evidence type="ECO:0000313" key="2">
    <source>
        <dbReference type="EMBL" id="VAW43318.1"/>
    </source>
</evidence>
<feature type="domain" description="NYN" evidence="1">
    <location>
        <begin position="2"/>
        <end position="172"/>
    </location>
</feature>
<dbReference type="EMBL" id="UOEU01001062">
    <property type="protein sequence ID" value="VAW43318.1"/>
    <property type="molecule type" value="Genomic_DNA"/>
</dbReference>
<dbReference type="Gene3D" id="3.40.50.1010">
    <property type="entry name" value="5'-nuclease"/>
    <property type="match status" value="1"/>
</dbReference>
<gene>
    <name evidence="2" type="ORF">MNBD_CHLOROFLEXI01-787</name>
</gene>
<evidence type="ECO:0000259" key="1">
    <source>
        <dbReference type="Pfam" id="PF01936"/>
    </source>
</evidence>
<dbReference type="InterPro" id="IPR021139">
    <property type="entry name" value="NYN"/>
</dbReference>
<dbReference type="Pfam" id="PF01936">
    <property type="entry name" value="NYN"/>
    <property type="match status" value="1"/>
</dbReference>
<name>A0A3B0VI88_9ZZZZ</name>
<reference evidence="2" key="1">
    <citation type="submission" date="2018-06" db="EMBL/GenBank/DDBJ databases">
        <authorList>
            <person name="Zhirakovskaya E."/>
        </authorList>
    </citation>
    <scope>NUCLEOTIDE SEQUENCE</scope>
</reference>
<organism evidence="2">
    <name type="scientific">hydrothermal vent metagenome</name>
    <dbReference type="NCBI Taxonomy" id="652676"/>
    <lineage>
        <taxon>unclassified sequences</taxon>
        <taxon>metagenomes</taxon>
        <taxon>ecological metagenomes</taxon>
    </lineage>
</organism>
<dbReference type="GO" id="GO:0004540">
    <property type="term" value="F:RNA nuclease activity"/>
    <property type="evidence" value="ECO:0007669"/>
    <property type="project" value="InterPro"/>
</dbReference>
<proteinExistence type="predicted"/>
<dbReference type="CDD" id="cd18722">
    <property type="entry name" value="PIN_NicB-like"/>
    <property type="match status" value="1"/>
</dbReference>
<sequence length="204" mass="23259">MKASIYVDGFNLYYGALKNTPYRWLDIAKLCQMMLPHDNINQIKYFTALVNPRPSDPNQLTRQQVYLRALQRIPNLEIIYGHFLTHEIMMPFAPPKSGYVKVIKTEEKGSDVNLALHLLSDGYKNAYDVAVIVSNDSDLLLPIQFVKKELGKMTGILNPQKYPSRVLTANADFVKNIRKGVLSKSLFPKKLTDSHGMFQKPASW</sequence>
<accession>A0A3B0VI88</accession>